<evidence type="ECO:0008006" key="4">
    <source>
        <dbReference type="Google" id="ProtNLM"/>
    </source>
</evidence>
<protein>
    <recommendedName>
        <fullName evidence="4">Flagellar hook-length control protein FliK</fullName>
    </recommendedName>
</protein>
<sequence>MSIPTDLQRVIQTLPPDRKAPQRSEGLGASVGQTDTGASSARSSTTSHERIGSPSSATLPRAPTVATVLSSVPLSQLTLPAGAEEVAAFKGATLAVLLALPSSQNPLMASVPSASQQWALTNQTLNVGAQVVVAANADGHLRLLPIKAATVSILQHALQQSFPKQGSISDVFSLLSHLLKPENASLMKSLPANTPSLATQLFQQPSLQSSQGVRSALLNSGVFAERQLLSTILSRQLSSQHSSTQGEGNRSVGGEKPLHLADMKWQLSQLSQGLSAGLPAAKAGGVEPTMQLPSNPSAWLMLLLGRLKHSGSQSRDGARAIQELQTTLKNAVDQALAKIQLNQQLGLSEHLIPHEQRLSPHIPIELPLPWGNETQTLRVRWYGEEDATPERRAKTGKHKQWRLMLDFNLDEQGTLYAEVIAVEEHISTKFWSEKPPLLDKVRQCAEGLKQGLWSEGVVVDHIAYLSGKPPDTDMGLGYSIIDVKT</sequence>
<feature type="region of interest" description="Disordered" evidence="1">
    <location>
        <begin position="13"/>
        <end position="60"/>
    </location>
</feature>
<evidence type="ECO:0000313" key="2">
    <source>
        <dbReference type="EMBL" id="GLS27471.1"/>
    </source>
</evidence>
<keyword evidence="3" id="KW-1185">Reference proteome</keyword>
<gene>
    <name evidence="2" type="ORF">GCM10007877_31900</name>
</gene>
<dbReference type="AlphaFoldDB" id="A0AA37WPZ0"/>
<name>A0AA37WPZ0_9GAMM</name>
<dbReference type="RefSeq" id="WP_232594988.1">
    <property type="nucleotide sequence ID" value="NZ_BSPD01000079.1"/>
</dbReference>
<comment type="caution">
    <text evidence="2">The sequence shown here is derived from an EMBL/GenBank/DDBJ whole genome shotgun (WGS) entry which is preliminary data.</text>
</comment>
<evidence type="ECO:0000256" key="1">
    <source>
        <dbReference type="SAM" id="MobiDB-lite"/>
    </source>
</evidence>
<evidence type="ECO:0000313" key="3">
    <source>
        <dbReference type="Proteomes" id="UP001156870"/>
    </source>
</evidence>
<proteinExistence type="predicted"/>
<dbReference type="Proteomes" id="UP001156870">
    <property type="component" value="Unassembled WGS sequence"/>
</dbReference>
<accession>A0AA37WPZ0</accession>
<organism evidence="2 3">
    <name type="scientific">Marinibactrum halimedae</name>
    <dbReference type="NCBI Taxonomy" id="1444977"/>
    <lineage>
        <taxon>Bacteria</taxon>
        <taxon>Pseudomonadati</taxon>
        <taxon>Pseudomonadota</taxon>
        <taxon>Gammaproteobacteria</taxon>
        <taxon>Cellvibrionales</taxon>
        <taxon>Cellvibrionaceae</taxon>
        <taxon>Marinibactrum</taxon>
    </lineage>
</organism>
<reference evidence="2 3" key="1">
    <citation type="journal article" date="2014" name="Int. J. Syst. Evol. Microbiol.">
        <title>Complete genome sequence of Corynebacterium casei LMG S-19264T (=DSM 44701T), isolated from a smear-ripened cheese.</title>
        <authorList>
            <consortium name="US DOE Joint Genome Institute (JGI-PGF)"/>
            <person name="Walter F."/>
            <person name="Albersmeier A."/>
            <person name="Kalinowski J."/>
            <person name="Ruckert C."/>
        </authorList>
    </citation>
    <scope>NUCLEOTIDE SEQUENCE [LARGE SCALE GENOMIC DNA]</scope>
    <source>
        <strain evidence="2 3">NBRC 110095</strain>
    </source>
</reference>
<dbReference type="EMBL" id="BSPD01000079">
    <property type="protein sequence ID" value="GLS27471.1"/>
    <property type="molecule type" value="Genomic_DNA"/>
</dbReference>